<evidence type="ECO:0000256" key="1">
    <source>
        <dbReference type="SAM" id="Phobius"/>
    </source>
</evidence>
<keyword evidence="1" id="KW-1133">Transmembrane helix</keyword>
<reference evidence="2" key="1">
    <citation type="submission" date="2020-07" db="EMBL/GenBank/DDBJ databases">
        <title>Genomic analysis of a strain of Sedimentibacter Hydroxybenzoicus DSM7310.</title>
        <authorList>
            <person name="Ma S."/>
        </authorList>
    </citation>
    <scope>NUCLEOTIDE SEQUENCE</scope>
    <source>
        <strain evidence="2">DSM 7310</strain>
    </source>
</reference>
<comment type="caution">
    <text evidence="2">The sequence shown here is derived from an EMBL/GenBank/DDBJ whole genome shotgun (WGS) entry which is preliminary data.</text>
</comment>
<dbReference type="RefSeq" id="WP_179237740.1">
    <property type="nucleotide sequence ID" value="NZ_JACBNQ010000007.1"/>
</dbReference>
<gene>
    <name evidence="2" type="ORF">HZF24_07815</name>
</gene>
<dbReference type="EMBL" id="JACBNQ010000007">
    <property type="protein sequence ID" value="NYB74047.1"/>
    <property type="molecule type" value="Genomic_DNA"/>
</dbReference>
<dbReference type="Pfam" id="PF07009">
    <property type="entry name" value="NusG_II"/>
    <property type="match status" value="1"/>
</dbReference>
<keyword evidence="1" id="KW-0472">Membrane</keyword>
<accession>A0A974GW32</accession>
<evidence type="ECO:0000313" key="3">
    <source>
        <dbReference type="Proteomes" id="UP000611629"/>
    </source>
</evidence>
<dbReference type="InterPro" id="IPR038690">
    <property type="entry name" value="NusG_2_sf"/>
</dbReference>
<keyword evidence="3" id="KW-1185">Reference proteome</keyword>
<organism evidence="2 3">
    <name type="scientific">Sedimentibacter hydroxybenzoicus DSM 7310</name>
    <dbReference type="NCBI Taxonomy" id="1123245"/>
    <lineage>
        <taxon>Bacteria</taxon>
        <taxon>Bacillati</taxon>
        <taxon>Bacillota</taxon>
        <taxon>Tissierellia</taxon>
        <taxon>Sedimentibacter</taxon>
    </lineage>
</organism>
<proteinExistence type="predicted"/>
<dbReference type="Gene3D" id="2.60.320.10">
    <property type="entry name" value="N-utilization substance G protein NusG, insert domain"/>
    <property type="match status" value="1"/>
</dbReference>
<dbReference type="AlphaFoldDB" id="A0A974GW32"/>
<evidence type="ECO:0000313" key="2">
    <source>
        <dbReference type="EMBL" id="NYB74047.1"/>
    </source>
</evidence>
<sequence>MRKKINKYDIGLIVVIILINLFILFYGSNNMAQATEKIAYVYSNNELVGRYTLTEDYETEFKVQDKEGSGYNTVHIEDGRIWIHEASCPDQVCLHQGKIQNGGEVIVCLPNRFMIQIEGGTDNTADDPDDTDIIAQ</sequence>
<keyword evidence="1" id="KW-0812">Transmembrane</keyword>
<protein>
    <submittedName>
        <fullName evidence="2">NusG domain II-containing protein</fullName>
    </submittedName>
</protein>
<name>A0A974GW32_SEDHY</name>
<dbReference type="CDD" id="cd09911">
    <property type="entry name" value="Lin0431_like"/>
    <property type="match status" value="1"/>
</dbReference>
<dbReference type="Proteomes" id="UP000611629">
    <property type="component" value="Unassembled WGS sequence"/>
</dbReference>
<feature type="transmembrane region" description="Helical" evidence="1">
    <location>
        <begin position="7"/>
        <end position="27"/>
    </location>
</feature>